<dbReference type="AlphaFoldDB" id="A0A844XWP3"/>
<dbReference type="SUPFAM" id="SSF52540">
    <property type="entry name" value="P-loop containing nucleoside triphosphate hydrolases"/>
    <property type="match status" value="1"/>
</dbReference>
<gene>
    <name evidence="1" type="ORF">GRI42_00505</name>
</gene>
<evidence type="ECO:0000313" key="1">
    <source>
        <dbReference type="EMBL" id="MXO49779.1"/>
    </source>
</evidence>
<keyword evidence="2" id="KW-1185">Reference proteome</keyword>
<protein>
    <recommendedName>
        <fullName evidence="3">Sulfotransferase domain-containing protein</fullName>
    </recommendedName>
</protein>
<evidence type="ECO:0008006" key="3">
    <source>
        <dbReference type="Google" id="ProtNLM"/>
    </source>
</evidence>
<evidence type="ECO:0000313" key="2">
    <source>
        <dbReference type="Proteomes" id="UP000444185"/>
    </source>
</evidence>
<dbReference type="Gene3D" id="3.40.50.300">
    <property type="entry name" value="P-loop containing nucleotide triphosphate hydrolases"/>
    <property type="match status" value="1"/>
</dbReference>
<dbReference type="OrthoDB" id="570215at2"/>
<proteinExistence type="predicted"/>
<sequence>MPEILVQRDNLDEASRRFEQARLERPVFLNSIPKSGSHLLRNIMRMFVPVEQTYPADFIQWGNLQAHRQAFDPSTPKLSWGHLFYADASAIETAPTHRILLYRDPYDWVIARARFILSDQFQGNVGHLSSGVLSGDELLTMMIFGLPQKLPSLNDIYELNAAAWLGARCHVVKYEDLMRHLADLDSDAAETFFSDLLEASGIAKPADWRDRVRTGSAREESATARENLTGVGIELPRELGERHRALVDYQAPGLRKVLGYT</sequence>
<dbReference type="RefSeq" id="WP_160606121.1">
    <property type="nucleotide sequence ID" value="NZ_WTYF01000003.1"/>
</dbReference>
<dbReference type="Proteomes" id="UP000444185">
    <property type="component" value="Unassembled WGS sequence"/>
</dbReference>
<reference evidence="1 2" key="1">
    <citation type="submission" date="2019-12" db="EMBL/GenBank/DDBJ databases">
        <title>Genomic-based taxomic classification of the family Erythrobacteraceae.</title>
        <authorList>
            <person name="Xu L."/>
        </authorList>
    </citation>
    <scope>NUCLEOTIDE SEQUENCE [LARGE SCALE GENOMIC DNA]</scope>
    <source>
        <strain evidence="1 2">DSM 16225</strain>
    </source>
</reference>
<comment type="caution">
    <text evidence="1">The sequence shown here is derived from an EMBL/GenBank/DDBJ whole genome shotgun (WGS) entry which is preliminary data.</text>
</comment>
<organism evidence="1 2">
    <name type="scientific">Qipengyuania gaetbuli</name>
    <dbReference type="NCBI Taxonomy" id="266952"/>
    <lineage>
        <taxon>Bacteria</taxon>
        <taxon>Pseudomonadati</taxon>
        <taxon>Pseudomonadota</taxon>
        <taxon>Alphaproteobacteria</taxon>
        <taxon>Sphingomonadales</taxon>
        <taxon>Erythrobacteraceae</taxon>
        <taxon>Qipengyuania</taxon>
    </lineage>
</organism>
<dbReference type="InterPro" id="IPR027417">
    <property type="entry name" value="P-loop_NTPase"/>
</dbReference>
<dbReference type="EMBL" id="WTYF01000003">
    <property type="protein sequence ID" value="MXO49779.1"/>
    <property type="molecule type" value="Genomic_DNA"/>
</dbReference>
<name>A0A844XWP3_9SPHN</name>
<accession>A0A844XWP3</accession>